<proteinExistence type="predicted"/>
<feature type="region of interest" description="Disordered" evidence="1">
    <location>
        <begin position="707"/>
        <end position="738"/>
    </location>
</feature>
<keyword evidence="2" id="KW-0812">Transmembrane</keyword>
<accession>A0A2N1PRR2</accession>
<protein>
    <submittedName>
        <fullName evidence="3">Uncharacterized protein</fullName>
    </submittedName>
</protein>
<dbReference type="AlphaFoldDB" id="A0A2N1PRR2"/>
<sequence length="911" mass="99825">MKPPKFVRIILLFAFLTMNSSLLTIALAGSSQFEKFTRDAPQLIILQGPSFPESMNASVTTLMIRTISALTGQTREVLAETMKDSQEEYLMGQAPENLAAKLSKRESKRMDDPNPLLMKAISSSGIHNYSSIMIFPSSLFRAHPGDRRTIYADPDFSYFLNLPNPSAEDRRNAFLSFLDQRAIPLLGKARIPAFIIADKEKTSDPESMESLTSRTGGWILNPQTPAEAMYEAMRIARTLAIKLKPGRINPNLSQPMLIPVPSKSKVMETEIPIPGEMEYGVLVLGILKSSAGINITLTHGMDQIKPISNVKVSGLRQEVTLYQWKYNALNLQTHSKNAIIKNHSVLGGNFTCILLSLPETPPLIEEVPEVDKIASNGENTLPENTLPESTIVDSSAQNSLSGPDSIIKPAAAAEPEISITPEITLSSLELHPNESFNIKVLWKNNNPGDKVSSRHRVPVSLWLLSCRESIILNNPDIIAIPDEKSSINMKIGSVSSLNDKNLVIEISTEKENCTILPDRIVIPITLEIPKLQISLTKNKPVTCTNGLPGSISIEIAPLANPPSTRIMPLISSIHRGGQRISGSAISVSLPEGFPDGPLPFSSRAVMNLQVIPANGLGRDALDSDTPLTYQCLLTFRTEPPVMIVPEWLTMEVMLINESKTETSNEIKTELALDAENSLAQAGLSTESTLTRRAPEILSEESINLLNEKLSPSGDNTSDHSATASSSNDATRPSTVDPVSAMDRTGNFCGRIVTAVLAMNSAGQLVLATIVTLLTLLIIFFLFSRKPRYQPMTGMKLTLISLPHDEDDESGLSHGQVIPLEEHCQFTLGSSENCNLQLIDLHPADSEKSIKELHLIIFARKRGSALTPVLHPMSRAMINYMDTGFQNCPADIILTDGDHFQIGAYCFRFDRY</sequence>
<organism evidence="3 4">
    <name type="scientific">Candidatus Wallbacteria bacterium HGW-Wallbacteria-1</name>
    <dbReference type="NCBI Taxonomy" id="2013854"/>
    <lineage>
        <taxon>Bacteria</taxon>
        <taxon>Candidatus Walliibacteriota</taxon>
    </lineage>
</organism>
<name>A0A2N1PRR2_9BACT</name>
<dbReference type="CDD" id="cd00060">
    <property type="entry name" value="FHA"/>
    <property type="match status" value="1"/>
</dbReference>
<evidence type="ECO:0000313" key="3">
    <source>
        <dbReference type="EMBL" id="PKK91030.1"/>
    </source>
</evidence>
<dbReference type="Proteomes" id="UP000233256">
    <property type="component" value="Unassembled WGS sequence"/>
</dbReference>
<evidence type="ECO:0000256" key="2">
    <source>
        <dbReference type="SAM" id="Phobius"/>
    </source>
</evidence>
<keyword evidence="2" id="KW-0472">Membrane</keyword>
<evidence type="ECO:0000313" key="4">
    <source>
        <dbReference type="Proteomes" id="UP000233256"/>
    </source>
</evidence>
<reference evidence="3 4" key="1">
    <citation type="journal article" date="2017" name="ISME J.">
        <title>Potential for microbial H2 and metal transformations associated with novel bacteria and archaea in deep terrestrial subsurface sediments.</title>
        <authorList>
            <person name="Hernsdorf A.W."/>
            <person name="Amano Y."/>
            <person name="Miyakawa K."/>
            <person name="Ise K."/>
            <person name="Suzuki Y."/>
            <person name="Anantharaman K."/>
            <person name="Probst A."/>
            <person name="Burstein D."/>
            <person name="Thomas B.C."/>
            <person name="Banfield J.F."/>
        </authorList>
    </citation>
    <scope>NUCLEOTIDE SEQUENCE [LARGE SCALE GENOMIC DNA]</scope>
    <source>
        <strain evidence="3">HGW-Wallbacteria-1</strain>
    </source>
</reference>
<keyword evidence="2" id="KW-1133">Transmembrane helix</keyword>
<comment type="caution">
    <text evidence="3">The sequence shown here is derived from an EMBL/GenBank/DDBJ whole genome shotgun (WGS) entry which is preliminary data.</text>
</comment>
<feature type="compositionally biased region" description="Polar residues" evidence="1">
    <location>
        <begin position="712"/>
        <end position="733"/>
    </location>
</feature>
<gene>
    <name evidence="3" type="ORF">CVV64_04465</name>
</gene>
<feature type="transmembrane region" description="Helical" evidence="2">
    <location>
        <begin position="764"/>
        <end position="782"/>
    </location>
</feature>
<dbReference type="EMBL" id="PGXC01000003">
    <property type="protein sequence ID" value="PKK91030.1"/>
    <property type="molecule type" value="Genomic_DNA"/>
</dbReference>
<evidence type="ECO:0000256" key="1">
    <source>
        <dbReference type="SAM" id="MobiDB-lite"/>
    </source>
</evidence>